<sequence>MEPAAGPPALPASIALPAWASRSRSVLLAATILLIGVAFYLSVLIVQRQHALENVSRYNLTWLVTQSVPELNRLQTVVALYALPDGDRDEEQVQLWLDIFKNRLQLFGNGEAREFFDRRPDMDAALARAHQVATQLQALLPRLGAAGTPQEVLRLLAPINQDLLRISAAAYGDSSERNAQDLRDLTVLHWTFSGVLLGLILCSLGLVAFLIGNNRLLRQTYARMQALVSDLSRNRQELIEAKENVQEAMLEAQAQNEVLHQRDRDLHMQNTRFDAALNNMSQGLCMVDAAQRLIVCNVRFLDLFDIPPASVRQGMQAEELFRLAGHQRSGRELAQRSLEEHRRLSEQQQRAELVVEVPEGRALEVTQEPMPDGGWIATYDDITERRRTEASIRFMAHHDMLTRLPNRHLFRSQVKEALQDLRPGRDEMAVLCLDLDQFKLVNDTLGHPAGDALLELVGQRLQGCLRSTEVVARLSGDELAVLHRSLDQPHQAELLAQRIIEVIGAPYSLSGRVVVVGVSIGIAATQDNRVTPDQLLSKADLALYRAKESGRGTYRIFEDAMEAEIHERALLEADLRTALAQEQLTLVYQPIFDLEDGRLNGFETLLRWRHPQRGPISPAQFIPLAEEMGLIVPIGEWVLRRACAEAMRWPDPIRVAVNLSALQFQRGDIVQAVRTALETSGLPPCRLELEITESALLQDNERVMAILRQFRDLGISTALDDFGTGYSSLSYLRSFAFDKIKIDQSFVREMSARPDSLAIVNSIAALAHTLGMTTTAEGIERQDQLQQLREAGCTQGQGFLLGRPSEPGQLAHWMPALAES</sequence>
<name>A0A1S8DAT0_9PROT</name>
<proteinExistence type="predicted"/>
<dbReference type="PROSITE" id="PS50883">
    <property type="entry name" value="EAL"/>
    <property type="match status" value="1"/>
</dbReference>
<dbReference type="EMBL" id="LLWF02000001">
    <property type="protein sequence ID" value="ONH85019.1"/>
    <property type="molecule type" value="Genomic_DNA"/>
</dbReference>
<keyword evidence="2" id="KW-0472">Membrane</keyword>
<keyword evidence="1" id="KW-0175">Coiled coil</keyword>
<feature type="domain" description="EAL" evidence="3">
    <location>
        <begin position="568"/>
        <end position="818"/>
    </location>
</feature>
<gene>
    <name evidence="5" type="ORF">APZ41_000025</name>
</gene>
<keyword evidence="6" id="KW-1185">Reference proteome</keyword>
<dbReference type="Pfam" id="PF00563">
    <property type="entry name" value="EAL"/>
    <property type="match status" value="1"/>
</dbReference>
<dbReference type="CDD" id="cd01948">
    <property type="entry name" value="EAL"/>
    <property type="match status" value="1"/>
</dbReference>
<dbReference type="PROSITE" id="PS50887">
    <property type="entry name" value="GGDEF"/>
    <property type="match status" value="1"/>
</dbReference>
<keyword evidence="2" id="KW-1133">Transmembrane helix</keyword>
<dbReference type="InterPro" id="IPR001633">
    <property type="entry name" value="EAL_dom"/>
</dbReference>
<dbReference type="InterPro" id="IPR052155">
    <property type="entry name" value="Biofilm_reg_signaling"/>
</dbReference>
<feature type="transmembrane region" description="Helical" evidence="2">
    <location>
        <begin position="26"/>
        <end position="46"/>
    </location>
</feature>
<evidence type="ECO:0000256" key="2">
    <source>
        <dbReference type="SAM" id="Phobius"/>
    </source>
</evidence>
<organism evidence="5 6">
    <name type="scientific">Roseomonas mucosa</name>
    <dbReference type="NCBI Taxonomy" id="207340"/>
    <lineage>
        <taxon>Bacteria</taxon>
        <taxon>Pseudomonadati</taxon>
        <taxon>Pseudomonadota</taxon>
        <taxon>Alphaproteobacteria</taxon>
        <taxon>Acetobacterales</taxon>
        <taxon>Roseomonadaceae</taxon>
        <taxon>Roseomonas</taxon>
    </lineage>
</organism>
<dbReference type="Gene3D" id="3.20.20.450">
    <property type="entry name" value="EAL domain"/>
    <property type="match status" value="1"/>
</dbReference>
<dbReference type="PANTHER" id="PTHR44757:SF2">
    <property type="entry name" value="BIOFILM ARCHITECTURE MAINTENANCE PROTEIN MBAA"/>
    <property type="match status" value="1"/>
</dbReference>
<dbReference type="CDD" id="cd01949">
    <property type="entry name" value="GGDEF"/>
    <property type="match status" value="1"/>
</dbReference>
<dbReference type="InterPro" id="IPR035919">
    <property type="entry name" value="EAL_sf"/>
</dbReference>
<evidence type="ECO:0008006" key="7">
    <source>
        <dbReference type="Google" id="ProtNLM"/>
    </source>
</evidence>
<evidence type="ECO:0000259" key="3">
    <source>
        <dbReference type="PROSITE" id="PS50883"/>
    </source>
</evidence>
<feature type="domain" description="GGDEF" evidence="4">
    <location>
        <begin position="426"/>
        <end position="559"/>
    </location>
</feature>
<dbReference type="Pfam" id="PF12860">
    <property type="entry name" value="PAS_7"/>
    <property type="match status" value="1"/>
</dbReference>
<feature type="coiled-coil region" evidence="1">
    <location>
        <begin position="221"/>
        <end position="262"/>
    </location>
</feature>
<reference evidence="5" key="1">
    <citation type="submission" date="2016-12" db="EMBL/GenBank/DDBJ databases">
        <title>Draft genome sequence of Roseomonas mucosa strain AU37, isolated from a peripheral intravenous catheter.</title>
        <authorList>
            <person name="Choudhury M.A."/>
            <person name="Sidjabat H.E."/>
            <person name="Wailan A.M."/>
            <person name="Zhang L."/>
            <person name="Marsh N.M."/>
            <person name="Rickard C.M."/>
            <person name="Davies M."/>
            <person name="Mcmillan D.J."/>
        </authorList>
    </citation>
    <scope>NUCLEOTIDE SEQUENCE [LARGE SCALE GENOMIC DNA]</scope>
    <source>
        <strain evidence="5">AU37</strain>
    </source>
</reference>
<dbReference type="PANTHER" id="PTHR44757">
    <property type="entry name" value="DIGUANYLATE CYCLASE DGCP"/>
    <property type="match status" value="1"/>
</dbReference>
<dbReference type="Proteomes" id="UP000054844">
    <property type="component" value="Unassembled WGS sequence"/>
</dbReference>
<dbReference type="AlphaFoldDB" id="A0A1S8DAT0"/>
<feature type="transmembrane region" description="Helical" evidence="2">
    <location>
        <begin position="187"/>
        <end position="211"/>
    </location>
</feature>
<dbReference type="NCBIfam" id="TIGR00254">
    <property type="entry name" value="GGDEF"/>
    <property type="match status" value="1"/>
</dbReference>
<dbReference type="OrthoDB" id="9793210at2"/>
<comment type="caution">
    <text evidence="5">The sequence shown here is derived from an EMBL/GenBank/DDBJ whole genome shotgun (WGS) entry which is preliminary data.</text>
</comment>
<dbReference type="SMART" id="SM00091">
    <property type="entry name" value="PAS"/>
    <property type="match status" value="1"/>
</dbReference>
<evidence type="ECO:0000313" key="5">
    <source>
        <dbReference type="EMBL" id="ONH85019.1"/>
    </source>
</evidence>
<dbReference type="InterPro" id="IPR000160">
    <property type="entry name" value="GGDEF_dom"/>
</dbReference>
<dbReference type="SUPFAM" id="SSF55073">
    <property type="entry name" value="Nucleotide cyclase"/>
    <property type="match status" value="1"/>
</dbReference>
<accession>A0A1S8DAT0</accession>
<dbReference type="FunFam" id="3.20.20.450:FF:000001">
    <property type="entry name" value="Cyclic di-GMP phosphodiesterase yahA"/>
    <property type="match status" value="1"/>
</dbReference>
<dbReference type="SUPFAM" id="SSF141868">
    <property type="entry name" value="EAL domain-like"/>
    <property type="match status" value="1"/>
</dbReference>
<dbReference type="SMART" id="SM00267">
    <property type="entry name" value="GGDEF"/>
    <property type="match status" value="1"/>
</dbReference>
<protein>
    <recommendedName>
        <fullName evidence="7">Cyclic-guanylate-specific phosphodiesterase</fullName>
    </recommendedName>
</protein>
<dbReference type="InterPro" id="IPR043128">
    <property type="entry name" value="Rev_trsase/Diguanyl_cyclase"/>
</dbReference>
<dbReference type="Pfam" id="PF00990">
    <property type="entry name" value="GGDEF"/>
    <property type="match status" value="1"/>
</dbReference>
<dbReference type="Gene3D" id="3.30.450.20">
    <property type="entry name" value="PAS domain"/>
    <property type="match status" value="1"/>
</dbReference>
<evidence type="ECO:0000256" key="1">
    <source>
        <dbReference type="SAM" id="Coils"/>
    </source>
</evidence>
<dbReference type="InterPro" id="IPR000014">
    <property type="entry name" value="PAS"/>
</dbReference>
<evidence type="ECO:0000259" key="4">
    <source>
        <dbReference type="PROSITE" id="PS50887"/>
    </source>
</evidence>
<dbReference type="InterPro" id="IPR035965">
    <property type="entry name" value="PAS-like_dom_sf"/>
</dbReference>
<dbReference type="SUPFAM" id="SSF55785">
    <property type="entry name" value="PYP-like sensor domain (PAS domain)"/>
    <property type="match status" value="1"/>
</dbReference>
<dbReference type="Gene3D" id="3.30.70.270">
    <property type="match status" value="1"/>
</dbReference>
<dbReference type="RefSeq" id="WP_058389566.1">
    <property type="nucleotide sequence ID" value="NZ_LLWF02000001.1"/>
</dbReference>
<dbReference type="SMART" id="SM00052">
    <property type="entry name" value="EAL"/>
    <property type="match status" value="1"/>
</dbReference>
<evidence type="ECO:0000313" key="6">
    <source>
        <dbReference type="Proteomes" id="UP000054844"/>
    </source>
</evidence>
<keyword evidence="2" id="KW-0812">Transmembrane</keyword>
<dbReference type="InterPro" id="IPR029787">
    <property type="entry name" value="Nucleotide_cyclase"/>
</dbReference>
<dbReference type="STRING" id="207340.APZ41_000025"/>